<organism evidence="4 5">
    <name type="scientific">Nitratireductor aquibiodomus</name>
    <dbReference type="NCBI Taxonomy" id="204799"/>
    <lineage>
        <taxon>Bacteria</taxon>
        <taxon>Pseudomonadati</taxon>
        <taxon>Pseudomonadota</taxon>
        <taxon>Alphaproteobacteria</taxon>
        <taxon>Hyphomicrobiales</taxon>
        <taxon>Phyllobacteriaceae</taxon>
        <taxon>Nitratireductor</taxon>
    </lineage>
</organism>
<keyword evidence="2" id="KW-0560">Oxidoreductase</keyword>
<accession>A0A1H4IL23</accession>
<dbReference type="PANTHER" id="PTHR10204">
    <property type="entry name" value="NAD P H OXIDOREDUCTASE-RELATED"/>
    <property type="match status" value="1"/>
</dbReference>
<dbReference type="Gene3D" id="3.40.50.360">
    <property type="match status" value="1"/>
</dbReference>
<dbReference type="AlphaFoldDB" id="A0A1H4IL23"/>
<dbReference type="EMBL" id="FNSL01000001">
    <property type="protein sequence ID" value="SEB34771.1"/>
    <property type="molecule type" value="Genomic_DNA"/>
</dbReference>
<keyword evidence="5" id="KW-1185">Reference proteome</keyword>
<dbReference type="SUPFAM" id="SSF52218">
    <property type="entry name" value="Flavoproteins"/>
    <property type="match status" value="1"/>
</dbReference>
<name>A0A1H4IL23_9HYPH</name>
<evidence type="ECO:0000256" key="1">
    <source>
        <dbReference type="ARBA" id="ARBA00006252"/>
    </source>
</evidence>
<dbReference type="RefSeq" id="WP_090325936.1">
    <property type="nucleotide sequence ID" value="NZ_FNSL01000001.1"/>
</dbReference>
<evidence type="ECO:0000313" key="4">
    <source>
        <dbReference type="EMBL" id="SEB34771.1"/>
    </source>
</evidence>
<evidence type="ECO:0000256" key="2">
    <source>
        <dbReference type="ARBA" id="ARBA00023002"/>
    </source>
</evidence>
<gene>
    <name evidence="4" type="ORF">SAMN05216452_0130</name>
</gene>
<evidence type="ECO:0000313" key="5">
    <source>
        <dbReference type="Proteomes" id="UP000199064"/>
    </source>
</evidence>
<dbReference type="InterPro" id="IPR003680">
    <property type="entry name" value="Flavodoxin_fold"/>
</dbReference>
<dbReference type="GO" id="GO:0005829">
    <property type="term" value="C:cytosol"/>
    <property type="evidence" value="ECO:0007669"/>
    <property type="project" value="TreeGrafter"/>
</dbReference>
<proteinExistence type="inferred from homology"/>
<evidence type="ECO:0000259" key="3">
    <source>
        <dbReference type="Pfam" id="PF02525"/>
    </source>
</evidence>
<dbReference type="InterPro" id="IPR051545">
    <property type="entry name" value="NAD(P)H_dehydrogenase_qn"/>
</dbReference>
<dbReference type="GO" id="GO:0003955">
    <property type="term" value="F:NAD(P)H dehydrogenase (quinone) activity"/>
    <property type="evidence" value="ECO:0007669"/>
    <property type="project" value="TreeGrafter"/>
</dbReference>
<protein>
    <submittedName>
        <fullName evidence="4">NAD(P)H dehydrogenase (Quinone)</fullName>
    </submittedName>
</protein>
<dbReference type="Proteomes" id="UP000199064">
    <property type="component" value="Unassembled WGS sequence"/>
</dbReference>
<dbReference type="InterPro" id="IPR029039">
    <property type="entry name" value="Flavoprotein-like_sf"/>
</dbReference>
<sequence>MHALIVFAHPEPASFNGTLKDAAATRLEALGYTVEVSDLYGEAFDPVEGAAHFADRQDPDHFAALAEQRHAGQKGTLPVDVRREIARIERAELVIFQFPLWWHAQPAILKGWFDRVFVNGLLYSGSKRYDRGVFRGKRAVLSVTTGAPETSFAPGGRSGDIELLLWPIHYSLNYMGFSVLPPFLTFGVAGHGYRYDDDQEKALRLNASRTTWEVRLETLLQEAPLPFPGWNDWDEAGLPRPGAPVDGALRFRTGRALQ</sequence>
<feature type="domain" description="Flavodoxin-like fold" evidence="3">
    <location>
        <begin position="1"/>
        <end position="200"/>
    </location>
</feature>
<reference evidence="5" key="1">
    <citation type="submission" date="2016-10" db="EMBL/GenBank/DDBJ databases">
        <authorList>
            <person name="Varghese N."/>
            <person name="Submissions S."/>
        </authorList>
    </citation>
    <scope>NUCLEOTIDE SEQUENCE [LARGE SCALE GENOMIC DNA]</scope>
    <source>
        <strain evidence="5">ES.061</strain>
    </source>
</reference>
<dbReference type="PANTHER" id="PTHR10204:SF34">
    <property type="entry name" value="NAD(P)H DEHYDROGENASE [QUINONE] 1 ISOFORM 1"/>
    <property type="match status" value="1"/>
</dbReference>
<dbReference type="Pfam" id="PF02525">
    <property type="entry name" value="Flavodoxin_2"/>
    <property type="match status" value="1"/>
</dbReference>
<comment type="similarity">
    <text evidence="1">Belongs to the NAD(P)H dehydrogenase (quinone) family.</text>
</comment>